<sequence length="395" mass="40651">MQRSRAAVLAAFTSAALVLLAPVAANAAAPSRTAMEPGAATNPSIIVATADAGLSADEDGKVLSSLRSGNDEAAKDLAKSLQGARPDVVVLTGIDVDSSAATVDVLREQYLEKAQDGTQPITYSFVFAPQTNSGVASGADLDEDGTVGGPGDALGHGAFEGQESMVVLSRLPIDNSAVRTFDSMLWKDLPGNHVKQAGYSSLVTSTLPLQSTSLWDVPLTVGSSTVHVLATSATPAGGSEAADEQRHEDQLSFLTRYSSGDASLKSIVDDQGRPGPLAASARTVVVGSLGADADQNDAGSSSVQSFLDAAGAGTVAPSWGSDRSRAAAPFVWSAPLRKLLDDSARSTRIGVEDSGRFDYVVPSSEMRTQRSGMAKAATDQPTGVSSRLVWVSLSR</sequence>
<dbReference type="Proteomes" id="UP000273119">
    <property type="component" value="Unassembled WGS sequence"/>
</dbReference>
<dbReference type="RefSeq" id="WP_121485932.1">
    <property type="nucleotide sequence ID" value="NZ_QQXL01000008.1"/>
</dbReference>
<keyword evidence="4" id="KW-1185">Reference proteome</keyword>
<proteinExistence type="predicted"/>
<organism evidence="3 4">
    <name type="scientific">Galactobacter caseinivorans</name>
    <dbReference type="NCBI Taxonomy" id="2676123"/>
    <lineage>
        <taxon>Bacteria</taxon>
        <taxon>Bacillati</taxon>
        <taxon>Actinomycetota</taxon>
        <taxon>Actinomycetes</taxon>
        <taxon>Micrococcales</taxon>
        <taxon>Micrococcaceae</taxon>
        <taxon>Galactobacter</taxon>
    </lineage>
</organism>
<dbReference type="InterPro" id="IPR005135">
    <property type="entry name" value="Endo/exonuclease/phosphatase"/>
</dbReference>
<accession>A0A496PGJ2</accession>
<feature type="chain" id="PRO_5019819604" description="Endonuclease/exonuclease/phosphatase domain-containing protein" evidence="1">
    <location>
        <begin position="28"/>
        <end position="395"/>
    </location>
</feature>
<dbReference type="Pfam" id="PF03372">
    <property type="entry name" value="Exo_endo_phos"/>
    <property type="match status" value="1"/>
</dbReference>
<feature type="domain" description="Endonuclease/exonuclease/phosphatase" evidence="2">
    <location>
        <begin position="69"/>
        <end position="372"/>
    </location>
</feature>
<reference evidence="3 4" key="1">
    <citation type="submission" date="2018-07" db="EMBL/GenBank/DDBJ databases">
        <title>Arthrobacter sp. nov., isolated from raw cow's milk with high bacterial count.</title>
        <authorList>
            <person name="Hahne J."/>
            <person name="Isele D."/>
            <person name="Lipski A."/>
        </authorList>
    </citation>
    <scope>NUCLEOTIDE SEQUENCE [LARGE SCALE GENOMIC DNA]</scope>
    <source>
        <strain evidence="3 4">JZ R-183</strain>
    </source>
</reference>
<protein>
    <recommendedName>
        <fullName evidence="2">Endonuclease/exonuclease/phosphatase domain-containing protein</fullName>
    </recommendedName>
</protein>
<evidence type="ECO:0000313" key="4">
    <source>
        <dbReference type="Proteomes" id="UP000273119"/>
    </source>
</evidence>
<evidence type="ECO:0000313" key="3">
    <source>
        <dbReference type="EMBL" id="RKW69602.1"/>
    </source>
</evidence>
<evidence type="ECO:0000259" key="2">
    <source>
        <dbReference type="Pfam" id="PF03372"/>
    </source>
</evidence>
<gene>
    <name evidence="3" type="ORF">DWQ67_12480</name>
</gene>
<keyword evidence="1" id="KW-0732">Signal</keyword>
<feature type="signal peptide" evidence="1">
    <location>
        <begin position="1"/>
        <end position="27"/>
    </location>
</feature>
<comment type="caution">
    <text evidence="3">The sequence shown here is derived from an EMBL/GenBank/DDBJ whole genome shotgun (WGS) entry which is preliminary data.</text>
</comment>
<evidence type="ECO:0000256" key="1">
    <source>
        <dbReference type="SAM" id="SignalP"/>
    </source>
</evidence>
<dbReference type="AlphaFoldDB" id="A0A496PGJ2"/>
<dbReference type="GO" id="GO:0003824">
    <property type="term" value="F:catalytic activity"/>
    <property type="evidence" value="ECO:0007669"/>
    <property type="project" value="InterPro"/>
</dbReference>
<dbReference type="EMBL" id="QQXL01000008">
    <property type="protein sequence ID" value="RKW69602.1"/>
    <property type="molecule type" value="Genomic_DNA"/>
</dbReference>
<name>A0A496PGJ2_9MICC</name>